<keyword evidence="1" id="KW-0479">Metal-binding</keyword>
<dbReference type="InterPro" id="IPR036388">
    <property type="entry name" value="WH-like_DNA-bd_sf"/>
</dbReference>
<organism evidence="4 5">
    <name type="scientific">Dorea formicigenerans</name>
    <dbReference type="NCBI Taxonomy" id="39486"/>
    <lineage>
        <taxon>Bacteria</taxon>
        <taxon>Bacillati</taxon>
        <taxon>Bacillota</taxon>
        <taxon>Clostridia</taxon>
        <taxon>Lachnospirales</taxon>
        <taxon>Lachnospiraceae</taxon>
        <taxon>Dorea</taxon>
    </lineage>
</organism>
<dbReference type="InterPro" id="IPR013196">
    <property type="entry name" value="HTH_11"/>
</dbReference>
<dbReference type="GO" id="GO:0046872">
    <property type="term" value="F:metal ion binding"/>
    <property type="evidence" value="ECO:0007669"/>
    <property type="project" value="UniProtKB-KW"/>
</dbReference>
<evidence type="ECO:0000259" key="3">
    <source>
        <dbReference type="Pfam" id="PF08279"/>
    </source>
</evidence>
<protein>
    <submittedName>
        <fullName evidence="4">Transcription repressor NadR</fullName>
    </submittedName>
</protein>
<keyword evidence="1" id="KW-0533">Nickel</keyword>
<feature type="domain" description="Helix-turn-helix type 11" evidence="3">
    <location>
        <begin position="21"/>
        <end position="73"/>
    </location>
</feature>
<gene>
    <name evidence="4" type="ORF">DXD84_01040</name>
</gene>
<dbReference type="SUPFAM" id="SSF46785">
    <property type="entry name" value="Winged helix' DNA-binding domain"/>
    <property type="match status" value="1"/>
</dbReference>
<evidence type="ECO:0000256" key="1">
    <source>
        <dbReference type="PIRSR" id="PIRSR037847-1"/>
    </source>
</evidence>
<feature type="domain" description="3H" evidence="2">
    <location>
        <begin position="86"/>
        <end position="181"/>
    </location>
</feature>
<dbReference type="SUPFAM" id="SSF75500">
    <property type="entry name" value="Putative transcriptional regulator TM1602, C-terminal domain"/>
    <property type="match status" value="1"/>
</dbReference>
<evidence type="ECO:0000259" key="2">
    <source>
        <dbReference type="Pfam" id="PF02829"/>
    </source>
</evidence>
<dbReference type="PANTHER" id="PTHR40068">
    <property type="entry name" value="TRANSCRIPTION REPRESSOR NIAR-RELATED"/>
    <property type="match status" value="1"/>
</dbReference>
<dbReference type="InterPro" id="IPR026043">
    <property type="entry name" value="NadR"/>
</dbReference>
<feature type="binding site" evidence="1">
    <location>
        <position position="158"/>
    </location>
    <ligand>
        <name>Ni(2+)</name>
        <dbReference type="ChEBI" id="CHEBI:49786"/>
    </ligand>
</feature>
<dbReference type="InterPro" id="IPR004173">
    <property type="entry name" value="3H_domain"/>
</dbReference>
<dbReference type="InterPro" id="IPR035922">
    <property type="entry name" value="3H_dom_sf"/>
</dbReference>
<evidence type="ECO:0000313" key="5">
    <source>
        <dbReference type="Proteomes" id="UP000260664"/>
    </source>
</evidence>
<dbReference type="EMBL" id="QSOI01000001">
    <property type="protein sequence ID" value="RGI86838.1"/>
    <property type="molecule type" value="Genomic_DNA"/>
</dbReference>
<dbReference type="Pfam" id="PF08279">
    <property type="entry name" value="HTH_11"/>
    <property type="match status" value="1"/>
</dbReference>
<dbReference type="Gene3D" id="3.30.1340.20">
    <property type="entry name" value="3H domain"/>
    <property type="match status" value="1"/>
</dbReference>
<name>A0A3E4FBT2_9FIRM</name>
<dbReference type="InterPro" id="IPR036390">
    <property type="entry name" value="WH_DNA-bd_sf"/>
</dbReference>
<dbReference type="Proteomes" id="UP000260664">
    <property type="component" value="Unassembled WGS sequence"/>
</dbReference>
<dbReference type="Gene3D" id="1.10.10.10">
    <property type="entry name" value="Winged helix-like DNA-binding domain superfamily/Winged helix DNA-binding domain"/>
    <property type="match status" value="1"/>
</dbReference>
<comment type="caution">
    <text evidence="4">The sequence shown here is derived from an EMBL/GenBank/DDBJ whole genome shotgun (WGS) entry which is preliminary data.</text>
</comment>
<feature type="binding site" evidence="1">
    <location>
        <position position="89"/>
    </location>
    <ligand>
        <name>Ni(2+)</name>
        <dbReference type="ChEBI" id="CHEBI:49786"/>
    </ligand>
</feature>
<dbReference type="PIRSF" id="PIRSF037847">
    <property type="entry name" value="NiaR"/>
    <property type="match status" value="1"/>
</dbReference>
<sequence length="184" mass="20783">MIDFVIDDEGDYENSMTGSDRRQEILKNIKESDRPVSGSKLAKDYDVSRQVIVQDIALLRASGYDIISTNRGYVLEGQTCAERVFKVRHTDEQLETELCTIVDLGGQVKNVMVNHKVYGHIEAELGITSRRKVKEFLEDIESGKSTPLKNITSDYHYHTVTADSEETLGLIEGELRKLGFLVEN</sequence>
<feature type="binding site" evidence="1">
    <location>
        <position position="156"/>
    </location>
    <ligand>
        <name>Ni(2+)</name>
        <dbReference type="ChEBI" id="CHEBI:49786"/>
    </ligand>
</feature>
<reference evidence="4 5" key="1">
    <citation type="submission" date="2018-08" db="EMBL/GenBank/DDBJ databases">
        <title>A genome reference for cultivated species of the human gut microbiota.</title>
        <authorList>
            <person name="Zou Y."/>
            <person name="Xue W."/>
            <person name="Luo G."/>
        </authorList>
    </citation>
    <scope>NUCLEOTIDE SEQUENCE [LARGE SCALE GENOMIC DNA]</scope>
    <source>
        <strain evidence="4 5">TM09-19AC</strain>
    </source>
</reference>
<feature type="binding site" evidence="1">
    <location>
        <position position="97"/>
    </location>
    <ligand>
        <name>Ni(2+)</name>
        <dbReference type="ChEBI" id="CHEBI:49786"/>
    </ligand>
</feature>
<accession>A0A3E4FBT2</accession>
<dbReference type="AlphaFoldDB" id="A0A3E4FBT2"/>
<dbReference type="Pfam" id="PF02829">
    <property type="entry name" value="3H"/>
    <property type="match status" value="1"/>
</dbReference>
<proteinExistence type="predicted"/>
<dbReference type="PANTHER" id="PTHR40068:SF1">
    <property type="entry name" value="TRANSCRIPTION REPRESSOR NIAR-RELATED"/>
    <property type="match status" value="1"/>
</dbReference>
<evidence type="ECO:0000313" key="4">
    <source>
        <dbReference type="EMBL" id="RGI86838.1"/>
    </source>
</evidence>